<accession>A0A426X6Q4</accession>
<evidence type="ECO:0000313" key="2">
    <source>
        <dbReference type="Proteomes" id="UP000287651"/>
    </source>
</evidence>
<proteinExistence type="predicted"/>
<sequence>MLTLVATEELHRMNKVGVEGGSPPHSRSPECFLPSTGGSLMPLESIDLRVMKVVVVAVMVIGETRRRGFQPQAQRRLGVARLPSSVTVQEGLIEAHVALAATGVGRWCRTVMIPKENPHGRGSAKCTQVPCHCHGDRTCTRCTRGEKVSANQKGRTNSLAAHPSLAIGWRGVAGMAGDSGAALYVHGTWPIWTLRCNPRRLAFVVSSAFPVFPLPV</sequence>
<organism evidence="1 2">
    <name type="scientific">Ensete ventricosum</name>
    <name type="common">Abyssinian banana</name>
    <name type="synonym">Musa ensete</name>
    <dbReference type="NCBI Taxonomy" id="4639"/>
    <lineage>
        <taxon>Eukaryota</taxon>
        <taxon>Viridiplantae</taxon>
        <taxon>Streptophyta</taxon>
        <taxon>Embryophyta</taxon>
        <taxon>Tracheophyta</taxon>
        <taxon>Spermatophyta</taxon>
        <taxon>Magnoliopsida</taxon>
        <taxon>Liliopsida</taxon>
        <taxon>Zingiberales</taxon>
        <taxon>Musaceae</taxon>
        <taxon>Ensete</taxon>
    </lineage>
</organism>
<dbReference type="EMBL" id="AMZH03025477">
    <property type="protein sequence ID" value="RRT35155.1"/>
    <property type="molecule type" value="Genomic_DNA"/>
</dbReference>
<name>A0A426X6Q4_ENSVE</name>
<reference evidence="1 2" key="1">
    <citation type="journal article" date="2014" name="Agronomy (Basel)">
        <title>A Draft Genome Sequence for Ensete ventricosum, the Drought-Tolerant Tree Against Hunger.</title>
        <authorList>
            <person name="Harrison J."/>
            <person name="Moore K.A."/>
            <person name="Paszkiewicz K."/>
            <person name="Jones T."/>
            <person name="Grant M."/>
            <person name="Ambacheew D."/>
            <person name="Muzemil S."/>
            <person name="Studholme D.J."/>
        </authorList>
    </citation>
    <scope>NUCLEOTIDE SEQUENCE [LARGE SCALE GENOMIC DNA]</scope>
</reference>
<comment type="caution">
    <text evidence="1">The sequence shown here is derived from an EMBL/GenBank/DDBJ whole genome shotgun (WGS) entry which is preliminary data.</text>
</comment>
<dbReference type="Proteomes" id="UP000287651">
    <property type="component" value="Unassembled WGS sequence"/>
</dbReference>
<protein>
    <submittedName>
        <fullName evidence="1">Uncharacterized protein</fullName>
    </submittedName>
</protein>
<gene>
    <name evidence="1" type="ORF">B296_00056225</name>
</gene>
<dbReference type="AlphaFoldDB" id="A0A426X6Q4"/>
<evidence type="ECO:0000313" key="1">
    <source>
        <dbReference type="EMBL" id="RRT35155.1"/>
    </source>
</evidence>